<evidence type="ECO:0000313" key="13">
    <source>
        <dbReference type="Proteomes" id="UP000663854"/>
    </source>
</evidence>
<comment type="subcellular location">
    <subcellularLocation>
        <location evidence="1">Endomembrane system</location>
    </subcellularLocation>
</comment>
<proteinExistence type="inferred from homology"/>
<comment type="caution">
    <text evidence="11">The sequence shown here is derived from an EMBL/GenBank/DDBJ whole genome shotgun (WGS) entry which is preliminary data.</text>
</comment>
<dbReference type="EMBL" id="CAJNOL010000092">
    <property type="protein sequence ID" value="CAF0837542.1"/>
    <property type="molecule type" value="Genomic_DNA"/>
</dbReference>
<evidence type="ECO:0000256" key="7">
    <source>
        <dbReference type="ARBA" id="ARBA00023136"/>
    </source>
</evidence>
<comment type="similarity">
    <text evidence="2">Belongs to the P2X receptor family.</text>
</comment>
<sequence length="411" mass="48492">MSIDMSSRRYTISTITTGRPRKQRCLPTPIKHILEGITQYDTPKVVRFESKWIATISLFVKLSLAISCIYLMCQRHSYQIFDRSPISVVTIKVKPAQDCVINSSIMYYFPNYNCEQSIYDVNDFITPATENSAISITIRMVEMEHVLKYCYNRTIRKNSKKINSSFQIASIHKCYEKTRCILPPLYRYEYENEKLIKKPQLCWFKLPTTTVKRNYRALNYILFIKHFVEFPQLHLIRDNLITNLGKENYIETCEYHPTYHPLCPKFRILKILEMIETNPAEYGAMFFYGSLIEIKINWKCNLDKPLEYCRPYYEFQRLDIHPYDENPYDPGSNFLTARYFFRPNESELHRIHTKIYNLHIVVSVTGEVGRFDLFQTTTSIGSFLGIFGTGTIVCDFIAAFFTNFKTVKYDI</sequence>
<evidence type="ECO:0000313" key="12">
    <source>
        <dbReference type="EMBL" id="CAF0837542.1"/>
    </source>
</evidence>
<reference evidence="11" key="1">
    <citation type="submission" date="2021-02" db="EMBL/GenBank/DDBJ databases">
        <authorList>
            <person name="Nowell W R."/>
        </authorList>
    </citation>
    <scope>NUCLEOTIDE SEQUENCE</scope>
</reference>
<keyword evidence="3" id="KW-0813">Transport</keyword>
<gene>
    <name evidence="12" type="ORF">JXQ802_LOCUS6011</name>
    <name evidence="11" type="ORF">PYM288_LOCUS2132</name>
</gene>
<dbReference type="Pfam" id="PF00864">
    <property type="entry name" value="P2X_receptor"/>
    <property type="match status" value="1"/>
</dbReference>
<evidence type="ECO:0000256" key="5">
    <source>
        <dbReference type="ARBA" id="ARBA00022989"/>
    </source>
</evidence>
<evidence type="ECO:0000256" key="10">
    <source>
        <dbReference type="SAM" id="Phobius"/>
    </source>
</evidence>
<evidence type="ECO:0000256" key="3">
    <source>
        <dbReference type="ARBA" id="ARBA00022448"/>
    </source>
</evidence>
<dbReference type="EMBL" id="CAJNOH010000013">
    <property type="protein sequence ID" value="CAF0751823.1"/>
    <property type="molecule type" value="Genomic_DNA"/>
</dbReference>
<protein>
    <submittedName>
        <fullName evidence="11">Uncharacterized protein</fullName>
    </submittedName>
</protein>
<dbReference type="AlphaFoldDB" id="A0A813PPN8"/>
<keyword evidence="6" id="KW-0406">Ion transport</keyword>
<keyword evidence="4 10" id="KW-0812">Transmembrane</keyword>
<dbReference type="GO" id="GO:0016020">
    <property type="term" value="C:membrane"/>
    <property type="evidence" value="ECO:0007669"/>
    <property type="project" value="TreeGrafter"/>
</dbReference>
<organism evidence="11 13">
    <name type="scientific">Rotaria sordida</name>
    <dbReference type="NCBI Taxonomy" id="392033"/>
    <lineage>
        <taxon>Eukaryota</taxon>
        <taxon>Metazoa</taxon>
        <taxon>Spiralia</taxon>
        <taxon>Gnathifera</taxon>
        <taxon>Rotifera</taxon>
        <taxon>Eurotatoria</taxon>
        <taxon>Bdelloidea</taxon>
        <taxon>Philodinida</taxon>
        <taxon>Philodinidae</taxon>
        <taxon>Rotaria</taxon>
    </lineage>
</organism>
<dbReference type="GO" id="GO:0098794">
    <property type="term" value="C:postsynapse"/>
    <property type="evidence" value="ECO:0007669"/>
    <property type="project" value="GOC"/>
</dbReference>
<dbReference type="PANTHER" id="PTHR10125:SF31">
    <property type="entry name" value="P2X RECEPTOR E"/>
    <property type="match status" value="1"/>
</dbReference>
<name>A0A813PPN8_9BILA</name>
<dbReference type="InterPro" id="IPR059116">
    <property type="entry name" value="P2X_receptor"/>
</dbReference>
<dbReference type="GO" id="GO:0012505">
    <property type="term" value="C:endomembrane system"/>
    <property type="evidence" value="ECO:0007669"/>
    <property type="project" value="UniProtKB-SubCell"/>
</dbReference>
<feature type="transmembrane region" description="Helical" evidence="10">
    <location>
        <begin position="380"/>
        <end position="401"/>
    </location>
</feature>
<dbReference type="GO" id="GO:0004931">
    <property type="term" value="F:extracellularly ATP-gated monoatomic cation channel activity"/>
    <property type="evidence" value="ECO:0007669"/>
    <property type="project" value="TreeGrafter"/>
</dbReference>
<keyword evidence="9" id="KW-0407">Ion channel</keyword>
<evidence type="ECO:0000256" key="6">
    <source>
        <dbReference type="ARBA" id="ARBA00023065"/>
    </source>
</evidence>
<dbReference type="PANTHER" id="PTHR10125">
    <property type="entry name" value="P2X PURINOCEPTOR"/>
    <property type="match status" value="1"/>
</dbReference>
<accession>A0A813PPN8</accession>
<evidence type="ECO:0000313" key="14">
    <source>
        <dbReference type="Proteomes" id="UP000663870"/>
    </source>
</evidence>
<dbReference type="Gene3D" id="2.60.490.10">
    <property type="entry name" value="atp-gated p2x4 ion channel domain"/>
    <property type="match status" value="1"/>
</dbReference>
<dbReference type="Proteomes" id="UP000663870">
    <property type="component" value="Unassembled WGS sequence"/>
</dbReference>
<evidence type="ECO:0000256" key="4">
    <source>
        <dbReference type="ARBA" id="ARBA00022692"/>
    </source>
</evidence>
<keyword evidence="7 10" id="KW-0472">Membrane</keyword>
<dbReference type="InterPro" id="IPR027309">
    <property type="entry name" value="P2X_extracellular_dom_sf"/>
</dbReference>
<keyword evidence="5 10" id="KW-1133">Transmembrane helix</keyword>
<dbReference type="Proteomes" id="UP000663854">
    <property type="component" value="Unassembled WGS sequence"/>
</dbReference>
<keyword evidence="14" id="KW-1185">Reference proteome</keyword>
<evidence type="ECO:0000313" key="11">
    <source>
        <dbReference type="EMBL" id="CAF0751823.1"/>
    </source>
</evidence>
<evidence type="ECO:0000256" key="8">
    <source>
        <dbReference type="ARBA" id="ARBA00023286"/>
    </source>
</evidence>
<dbReference type="GO" id="GO:0070588">
    <property type="term" value="P:calcium ion transmembrane transport"/>
    <property type="evidence" value="ECO:0007669"/>
    <property type="project" value="TreeGrafter"/>
</dbReference>
<dbReference type="Gene3D" id="1.10.287.940">
    <property type="entry name" value="atp-gated p2x4 ion channel"/>
    <property type="match status" value="1"/>
</dbReference>
<evidence type="ECO:0000256" key="9">
    <source>
        <dbReference type="ARBA" id="ARBA00023303"/>
    </source>
</evidence>
<evidence type="ECO:0000256" key="1">
    <source>
        <dbReference type="ARBA" id="ARBA00004308"/>
    </source>
</evidence>
<evidence type="ECO:0000256" key="2">
    <source>
        <dbReference type="ARBA" id="ARBA00009848"/>
    </source>
</evidence>
<keyword evidence="8" id="KW-1071">Ligand-gated ion channel</keyword>